<organism evidence="8 9">
    <name type="scientific">Candidatus Carbonibacillus altaicus</name>
    <dbReference type="NCBI Taxonomy" id="2163959"/>
    <lineage>
        <taxon>Bacteria</taxon>
        <taxon>Bacillati</taxon>
        <taxon>Bacillota</taxon>
        <taxon>Bacilli</taxon>
        <taxon>Bacillales</taxon>
        <taxon>Candidatus Carbonibacillus</taxon>
    </lineage>
</organism>
<accession>A0A2R6XYA9</accession>
<dbReference type="Pfam" id="PF06925">
    <property type="entry name" value="MGDG_synth"/>
    <property type="match status" value="1"/>
</dbReference>
<dbReference type="GO" id="GO:0009247">
    <property type="term" value="P:glycolipid biosynthetic process"/>
    <property type="evidence" value="ECO:0007669"/>
    <property type="project" value="InterPro"/>
</dbReference>
<feature type="domain" description="Diacylglycerol glucosyltransferase N-terminal" evidence="7">
    <location>
        <begin position="39"/>
        <end position="198"/>
    </location>
</feature>
<feature type="compositionally biased region" description="Basic and acidic residues" evidence="5">
    <location>
        <begin position="1"/>
        <end position="21"/>
    </location>
</feature>
<dbReference type="SUPFAM" id="SSF53756">
    <property type="entry name" value="UDP-Glycosyltransferase/glycogen phosphorylase"/>
    <property type="match status" value="1"/>
</dbReference>
<feature type="domain" description="Glycosyl transferase family 28 C-terminal" evidence="6">
    <location>
        <begin position="222"/>
        <end position="368"/>
    </location>
</feature>
<name>A0A2R6XYA9_9BACL</name>
<feature type="region of interest" description="Disordered" evidence="5">
    <location>
        <begin position="1"/>
        <end position="25"/>
    </location>
</feature>
<dbReference type="GO" id="GO:0016758">
    <property type="term" value="F:hexosyltransferase activity"/>
    <property type="evidence" value="ECO:0007669"/>
    <property type="project" value="InterPro"/>
</dbReference>
<comment type="similarity">
    <text evidence="2">Belongs to the glycosyltransferase 28 family.</text>
</comment>
<reference evidence="9" key="1">
    <citation type="journal article" date="2018" name="Sci. Rep.">
        <title>Lignite coal burning seam in the remote Altai Mountains harbors a hydrogen-driven thermophilic microbial community.</title>
        <authorList>
            <person name="Kadnikov V.V."/>
            <person name="Mardanov A.V."/>
            <person name="Ivasenko D.A."/>
            <person name="Antsiferov D.V."/>
            <person name="Beletsky A.V."/>
            <person name="Karnachuk O.V."/>
            <person name="Ravin N.V."/>
        </authorList>
    </citation>
    <scope>NUCLEOTIDE SEQUENCE [LARGE SCALE GENOMIC DNA]</scope>
</reference>
<evidence type="ECO:0000313" key="8">
    <source>
        <dbReference type="EMBL" id="PTQ55414.1"/>
    </source>
</evidence>
<dbReference type="GO" id="GO:0016020">
    <property type="term" value="C:membrane"/>
    <property type="evidence" value="ECO:0007669"/>
    <property type="project" value="UniProtKB-SubCell"/>
</dbReference>
<dbReference type="Gene3D" id="3.40.50.2000">
    <property type="entry name" value="Glycogen Phosphorylase B"/>
    <property type="match status" value="1"/>
</dbReference>
<dbReference type="InterPro" id="IPR007235">
    <property type="entry name" value="Glyco_trans_28_C"/>
</dbReference>
<dbReference type="Pfam" id="PF04101">
    <property type="entry name" value="Glyco_tran_28_C"/>
    <property type="match status" value="1"/>
</dbReference>
<evidence type="ECO:0000256" key="4">
    <source>
        <dbReference type="ARBA" id="ARBA00022679"/>
    </source>
</evidence>
<dbReference type="PANTHER" id="PTHR43025">
    <property type="entry name" value="MONOGALACTOSYLDIACYLGLYCEROL SYNTHASE"/>
    <property type="match status" value="1"/>
</dbReference>
<evidence type="ECO:0000256" key="1">
    <source>
        <dbReference type="ARBA" id="ARBA00004370"/>
    </source>
</evidence>
<proteinExistence type="inferred from homology"/>
<dbReference type="EMBL" id="PEBX01000119">
    <property type="protein sequence ID" value="PTQ55414.1"/>
    <property type="molecule type" value="Genomic_DNA"/>
</dbReference>
<comment type="caution">
    <text evidence="8">The sequence shown here is derived from an EMBL/GenBank/DDBJ whole genome shotgun (WGS) entry which is preliminary data.</text>
</comment>
<evidence type="ECO:0000313" key="9">
    <source>
        <dbReference type="Proteomes" id="UP000244338"/>
    </source>
</evidence>
<protein>
    <submittedName>
        <fullName evidence="8">Monogalactosyldiacylglycerol synthase</fullName>
    </submittedName>
</protein>
<gene>
    <name evidence="8" type="ORF">BSOLF_2133</name>
</gene>
<evidence type="ECO:0000256" key="3">
    <source>
        <dbReference type="ARBA" id="ARBA00022676"/>
    </source>
</evidence>
<dbReference type="AlphaFoldDB" id="A0A2R6XYA9"/>
<dbReference type="InterPro" id="IPR050519">
    <property type="entry name" value="Glycosyltransf_28_UgtP"/>
</dbReference>
<dbReference type="Proteomes" id="UP000244338">
    <property type="component" value="Unassembled WGS sequence"/>
</dbReference>
<evidence type="ECO:0000256" key="5">
    <source>
        <dbReference type="SAM" id="MobiDB-lite"/>
    </source>
</evidence>
<comment type="subcellular location">
    <subcellularLocation>
        <location evidence="1">Membrane</location>
    </subcellularLocation>
</comment>
<evidence type="ECO:0000259" key="6">
    <source>
        <dbReference type="Pfam" id="PF04101"/>
    </source>
</evidence>
<evidence type="ECO:0000259" key="7">
    <source>
        <dbReference type="Pfam" id="PF06925"/>
    </source>
</evidence>
<keyword evidence="4" id="KW-0808">Transferase</keyword>
<dbReference type="InterPro" id="IPR009695">
    <property type="entry name" value="Diacylglyc_glucosyltr_N"/>
</dbReference>
<keyword evidence="3" id="KW-0328">Glycosyltransferase</keyword>
<sequence>MTLGSKERSHPVHTPLEDRTRTTPPRLLLVTENTLGFGHRRAAEALQAAWHTLTGEQALIETTLSEKLTLSYNLIYGQTLQHARFLWGLAYASERMSSRLFRHGFALQSMEKAQHLIKTYRPDIVFVTHALPVTVFGKLKRKGAPFKLAVAVTDFDVNGFWIDKNVDRYYLAHASLIQRLYRRYRVPPHTMLASGMPIFTPPPLDPPMLRKKLDLPTDLPLILIAGGGEGLIDVRKIIPTLDRLNDPFAFIIITGRNEALWRSLQSHRTLNHPLIVKRYVENFLDYLTASDLIISKPGGLTLSEIFAVGRPSILIQPIPGQESRNLKFVRRHATALIAHNIDELTYAVSDLLQSPQKRCDLAQRAAALGNKEAALTIARDLLLLRDNDNDEAVFVSAAGKSSSS</sequence>
<evidence type="ECO:0000256" key="2">
    <source>
        <dbReference type="ARBA" id="ARBA00006962"/>
    </source>
</evidence>
<dbReference type="PANTHER" id="PTHR43025:SF3">
    <property type="entry name" value="MONOGALACTOSYLDIACYLGLYCEROL SYNTHASE 1, CHLOROPLASTIC"/>
    <property type="match status" value="1"/>
</dbReference>